<dbReference type="SUPFAM" id="SSF54518">
    <property type="entry name" value="Tubby C-terminal domain-like"/>
    <property type="match status" value="1"/>
</dbReference>
<protein>
    <submittedName>
        <fullName evidence="3">Uncharacterized protein</fullName>
    </submittedName>
</protein>
<keyword evidence="2" id="KW-0732">Signal</keyword>
<dbReference type="PANTHER" id="PTHR31087:SF85">
    <property type="entry name" value="PROTEIN LURP-ONE-RELATED 7"/>
    <property type="match status" value="1"/>
</dbReference>
<dbReference type="Gene3D" id="2.40.160.200">
    <property type="entry name" value="LURP1-related"/>
    <property type="match status" value="1"/>
</dbReference>
<gene>
    <name evidence="3" type="ORF">TAV2_LOCUS8214</name>
</gene>
<comment type="caution">
    <text evidence="3">The sequence shown here is derived from an EMBL/GenBank/DDBJ whole genome shotgun (WGS) entry which is preliminary data.</text>
</comment>
<evidence type="ECO:0000256" key="1">
    <source>
        <dbReference type="ARBA" id="ARBA00005437"/>
    </source>
</evidence>
<evidence type="ECO:0000256" key="2">
    <source>
        <dbReference type="SAM" id="SignalP"/>
    </source>
</evidence>
<proteinExistence type="inferred from homology"/>
<reference evidence="3 4" key="1">
    <citation type="submission" date="2022-03" db="EMBL/GenBank/DDBJ databases">
        <authorList>
            <person name="Nunn A."/>
            <person name="Chopra R."/>
            <person name="Nunn A."/>
            <person name="Contreras Garrido A."/>
        </authorList>
    </citation>
    <scope>NUCLEOTIDE SEQUENCE [LARGE SCALE GENOMIC DNA]</scope>
</reference>
<dbReference type="InterPro" id="IPR038595">
    <property type="entry name" value="LOR_sf"/>
</dbReference>
<comment type="similarity">
    <text evidence="1">Belongs to the LOR family.</text>
</comment>
<organism evidence="3 4">
    <name type="scientific">Thlaspi arvense</name>
    <name type="common">Field penny-cress</name>
    <dbReference type="NCBI Taxonomy" id="13288"/>
    <lineage>
        <taxon>Eukaryota</taxon>
        <taxon>Viridiplantae</taxon>
        <taxon>Streptophyta</taxon>
        <taxon>Embryophyta</taxon>
        <taxon>Tracheophyta</taxon>
        <taxon>Spermatophyta</taxon>
        <taxon>Magnoliopsida</taxon>
        <taxon>eudicotyledons</taxon>
        <taxon>Gunneridae</taxon>
        <taxon>Pentapetalae</taxon>
        <taxon>rosids</taxon>
        <taxon>malvids</taxon>
        <taxon>Brassicales</taxon>
        <taxon>Brassicaceae</taxon>
        <taxon>Thlaspideae</taxon>
        <taxon>Thlaspi</taxon>
    </lineage>
</organism>
<name>A0AAU9RV03_THLAR</name>
<dbReference type="Proteomes" id="UP000836841">
    <property type="component" value="Unassembled WGS sequence"/>
</dbReference>
<feature type="chain" id="PRO_5043852098" evidence="2">
    <location>
        <begin position="18"/>
        <end position="169"/>
    </location>
</feature>
<dbReference type="EMBL" id="CAJVSB020000261">
    <property type="protein sequence ID" value="CAH2049140.1"/>
    <property type="molecule type" value="Genomic_DNA"/>
</dbReference>
<dbReference type="Pfam" id="PF04525">
    <property type="entry name" value="LOR"/>
    <property type="match status" value="1"/>
</dbReference>
<keyword evidence="4" id="KW-1185">Reference proteome</keyword>
<accession>A0AAU9RV03</accession>
<evidence type="ECO:0000313" key="3">
    <source>
        <dbReference type="EMBL" id="CAH2049140.1"/>
    </source>
</evidence>
<dbReference type="AlphaFoldDB" id="A0AAU9RV03"/>
<feature type="signal peptide" evidence="2">
    <location>
        <begin position="1"/>
        <end position="17"/>
    </location>
</feature>
<sequence length="169" mass="19006">MPKIFFSLSLLATMVDANNASVGNPVWAIGPQYCVPYNVELVIDRKPMHRIKFMVTDVQGNLLFKVKRHLLRLHDQGVLIDSVGNHVVTLRRKIMTAHHRWEVHRGDSTSNPILSVKTSAAIQLQTKLQVFKANKAEEICDFRVEGSWSESSYVIYAGESSTIIAQVCS</sequence>
<evidence type="ECO:0000313" key="4">
    <source>
        <dbReference type="Proteomes" id="UP000836841"/>
    </source>
</evidence>
<dbReference type="InterPro" id="IPR007612">
    <property type="entry name" value="LOR"/>
</dbReference>
<dbReference type="PANTHER" id="PTHR31087">
    <property type="match status" value="1"/>
</dbReference>
<dbReference type="InterPro" id="IPR025659">
    <property type="entry name" value="Tubby-like_C"/>
</dbReference>